<dbReference type="InterPro" id="IPR009273">
    <property type="entry name" value="DUF930"/>
</dbReference>
<accession>A0ABS0XYP4</accession>
<proteinExistence type="predicted"/>
<organism evidence="1 2">
    <name type="scientific">Microvirga splendida</name>
    <dbReference type="NCBI Taxonomy" id="2795727"/>
    <lineage>
        <taxon>Bacteria</taxon>
        <taxon>Pseudomonadati</taxon>
        <taxon>Pseudomonadota</taxon>
        <taxon>Alphaproteobacteria</taxon>
        <taxon>Hyphomicrobiales</taxon>
        <taxon>Methylobacteriaceae</taxon>
        <taxon>Microvirga</taxon>
    </lineage>
</organism>
<dbReference type="EMBL" id="JAELXT010000005">
    <property type="protein sequence ID" value="MBJ6125134.1"/>
    <property type="molecule type" value="Genomic_DNA"/>
</dbReference>
<protein>
    <submittedName>
        <fullName evidence="1">DUF930 domain-containing protein</fullName>
    </submittedName>
</protein>
<dbReference type="Proteomes" id="UP000620670">
    <property type="component" value="Unassembled WGS sequence"/>
</dbReference>
<evidence type="ECO:0000313" key="2">
    <source>
        <dbReference type="Proteomes" id="UP000620670"/>
    </source>
</evidence>
<dbReference type="RefSeq" id="WP_199047793.1">
    <property type="nucleotide sequence ID" value="NZ_JAELXT010000005.1"/>
</dbReference>
<evidence type="ECO:0000313" key="1">
    <source>
        <dbReference type="EMBL" id="MBJ6125134.1"/>
    </source>
</evidence>
<dbReference type="Pfam" id="PF06059">
    <property type="entry name" value="DUF930"/>
    <property type="match status" value="1"/>
</dbReference>
<name>A0ABS0XYP4_9HYPH</name>
<keyword evidence="2" id="KW-1185">Reference proteome</keyword>
<gene>
    <name evidence="1" type="ORF">JAO75_06905</name>
</gene>
<sequence length="108" mass="12414">MLPLFEEETRLEQLCNLEAMAQIAASLRQHHPDRVVAYAKAEVRIDGSRLLAEGAAFRSHRRWYGLTFRCGLSPGRQAVQDFEFTVGKAIPKRLWERYNLPDPTLDTD</sequence>
<comment type="caution">
    <text evidence="1">The sequence shown here is derived from an EMBL/GenBank/DDBJ whole genome shotgun (WGS) entry which is preliminary data.</text>
</comment>
<reference evidence="2" key="1">
    <citation type="submission" date="2020-12" db="EMBL/GenBank/DDBJ databases">
        <title>Hymenobacter sp.</title>
        <authorList>
            <person name="Kim M.K."/>
        </authorList>
    </citation>
    <scope>NUCLEOTIDE SEQUENCE [LARGE SCALE GENOMIC DNA]</scope>
    <source>
        <strain evidence="2">BT325</strain>
    </source>
</reference>